<dbReference type="FunFam" id="1.20.1720.10:FF:000009">
    <property type="entry name" value="MFS multidrug transporter"/>
    <property type="match status" value="1"/>
</dbReference>
<dbReference type="InterPro" id="IPR036259">
    <property type="entry name" value="MFS_trans_sf"/>
</dbReference>
<feature type="transmembrane region" description="Helical" evidence="7">
    <location>
        <begin position="196"/>
        <end position="216"/>
    </location>
</feature>
<feature type="transmembrane region" description="Helical" evidence="7">
    <location>
        <begin position="388"/>
        <end position="407"/>
    </location>
</feature>
<proteinExistence type="predicted"/>
<dbReference type="EMBL" id="ML991787">
    <property type="protein sequence ID" value="KAF2236027.1"/>
    <property type="molecule type" value="Genomic_DNA"/>
</dbReference>
<feature type="region of interest" description="Disordered" evidence="6">
    <location>
        <begin position="1"/>
        <end position="28"/>
    </location>
</feature>
<dbReference type="Pfam" id="PF07690">
    <property type="entry name" value="MFS_1"/>
    <property type="match status" value="1"/>
</dbReference>
<dbReference type="OrthoDB" id="2441642at2759"/>
<evidence type="ECO:0000256" key="3">
    <source>
        <dbReference type="ARBA" id="ARBA00022692"/>
    </source>
</evidence>
<dbReference type="PANTHER" id="PTHR23502">
    <property type="entry name" value="MAJOR FACILITATOR SUPERFAMILY"/>
    <property type="match status" value="1"/>
</dbReference>
<feature type="transmembrane region" description="Helical" evidence="7">
    <location>
        <begin position="453"/>
        <end position="473"/>
    </location>
</feature>
<protein>
    <submittedName>
        <fullName evidence="9">MFS general substrate transporter</fullName>
    </submittedName>
</protein>
<comment type="subcellular location">
    <subcellularLocation>
        <location evidence="1">Membrane</location>
        <topology evidence="1">Multi-pass membrane protein</topology>
    </subcellularLocation>
</comment>
<keyword evidence="2" id="KW-0813">Transport</keyword>
<dbReference type="AlphaFoldDB" id="A0A6A6HDA6"/>
<dbReference type="InterPro" id="IPR020846">
    <property type="entry name" value="MFS_dom"/>
</dbReference>
<keyword evidence="5 7" id="KW-0472">Membrane</keyword>
<dbReference type="PROSITE" id="PS50850">
    <property type="entry name" value="MFS"/>
    <property type="match status" value="1"/>
</dbReference>
<evidence type="ECO:0000256" key="5">
    <source>
        <dbReference type="ARBA" id="ARBA00023136"/>
    </source>
</evidence>
<feature type="domain" description="Major facilitator superfamily (MFS) profile" evidence="8">
    <location>
        <begin position="42"/>
        <end position="504"/>
    </location>
</feature>
<feature type="region of interest" description="Disordered" evidence="6">
    <location>
        <begin position="513"/>
        <end position="602"/>
    </location>
</feature>
<gene>
    <name evidence="9" type="ORF">EV356DRAFT_482540</name>
</gene>
<feature type="transmembrane region" description="Helical" evidence="7">
    <location>
        <begin position="166"/>
        <end position="184"/>
    </location>
</feature>
<evidence type="ECO:0000256" key="1">
    <source>
        <dbReference type="ARBA" id="ARBA00004141"/>
    </source>
</evidence>
<dbReference type="SUPFAM" id="SSF103473">
    <property type="entry name" value="MFS general substrate transporter"/>
    <property type="match status" value="1"/>
</dbReference>
<feature type="transmembrane region" description="Helical" evidence="7">
    <location>
        <begin position="419"/>
        <end position="441"/>
    </location>
</feature>
<feature type="transmembrane region" description="Helical" evidence="7">
    <location>
        <begin position="479"/>
        <end position="501"/>
    </location>
</feature>
<evidence type="ECO:0000259" key="8">
    <source>
        <dbReference type="PROSITE" id="PS50850"/>
    </source>
</evidence>
<feature type="transmembrane region" description="Helical" evidence="7">
    <location>
        <begin position="293"/>
        <end position="311"/>
    </location>
</feature>
<feature type="transmembrane region" description="Helical" evidence="7">
    <location>
        <begin position="73"/>
        <end position="96"/>
    </location>
</feature>
<accession>A0A6A6HDA6</accession>
<keyword evidence="3 7" id="KW-0812">Transmembrane</keyword>
<feature type="compositionally biased region" description="Basic and acidic residues" evidence="6">
    <location>
        <begin position="562"/>
        <end position="602"/>
    </location>
</feature>
<dbReference type="GO" id="GO:0022857">
    <property type="term" value="F:transmembrane transporter activity"/>
    <property type="evidence" value="ECO:0007669"/>
    <property type="project" value="InterPro"/>
</dbReference>
<reference evidence="9" key="1">
    <citation type="journal article" date="2020" name="Stud. Mycol.">
        <title>101 Dothideomycetes genomes: a test case for predicting lifestyles and emergence of pathogens.</title>
        <authorList>
            <person name="Haridas S."/>
            <person name="Albert R."/>
            <person name="Binder M."/>
            <person name="Bloem J."/>
            <person name="Labutti K."/>
            <person name="Salamov A."/>
            <person name="Andreopoulos B."/>
            <person name="Baker S."/>
            <person name="Barry K."/>
            <person name="Bills G."/>
            <person name="Bluhm B."/>
            <person name="Cannon C."/>
            <person name="Castanera R."/>
            <person name="Culley D."/>
            <person name="Daum C."/>
            <person name="Ezra D."/>
            <person name="Gonzalez J."/>
            <person name="Henrissat B."/>
            <person name="Kuo A."/>
            <person name="Liang C."/>
            <person name="Lipzen A."/>
            <person name="Lutzoni F."/>
            <person name="Magnuson J."/>
            <person name="Mondo S."/>
            <person name="Nolan M."/>
            <person name="Ohm R."/>
            <person name="Pangilinan J."/>
            <person name="Park H.-J."/>
            <person name="Ramirez L."/>
            <person name="Alfaro M."/>
            <person name="Sun H."/>
            <person name="Tritt A."/>
            <person name="Yoshinaga Y."/>
            <person name="Zwiers L.-H."/>
            <person name="Turgeon B."/>
            <person name="Goodwin S."/>
            <person name="Spatafora J."/>
            <person name="Crous P."/>
            <person name="Grigoriev I."/>
        </authorList>
    </citation>
    <scope>NUCLEOTIDE SEQUENCE</scope>
    <source>
        <strain evidence="9">Tuck. ex Michener</strain>
    </source>
</reference>
<sequence>MTSGEERTNGEQPQGAETPAQQRGAQDEEPYSIYTVRQKKVVIVTASVSALFSPLSANIYFPALNTLADEFHVSTSLINLTVTTYLIFQGIAPTFVGSFSDSAGRRPAYMVCFIIYICANIGLAVQNHYAALLVLRMLQSSGSSGTVAISNAIAADIVTSTERGSYVGYATAGTIAAPALAPVIGGLLDQYAGWKWIFWFLVIFASSFFVPLLLFFPETCRAVVGNGSLPPPAWNMSLLSLFQHHRARRRRAKEAEDAELGRTMTNSSRRSRAKARMNCPSPLGVLRIIADRVNFIILLCIALLFAAFYAVSASIPARFAESYGYSTIDISLVFIPFGVGALVSALTVGRLMDWNYRRHAQRLGLSVEKGARSKQHDMLQFPIEQVRLEVVAPFLFLGAALLAAYGWCVQKRVNVSGPIVLLFFQGYTLVTGFQSLSVLIVDLNRTSPATATAANNLVRCLLGAGASAVVNPLTEAVGYGWTCTIAALLWLGLTPLLLLLMKYGQDWRRKKAGRVKAKDNGPDNGKEVDQNNSKPAGEILITREGDDIEKTVPSEGTQTGAPRDEMNTIQDTENKIDDNGNHSPHTEHAVKPSIPTKEDQIS</sequence>
<organism evidence="9 10">
    <name type="scientific">Viridothelium virens</name>
    <name type="common">Speckled blister lichen</name>
    <name type="synonym">Trypethelium virens</name>
    <dbReference type="NCBI Taxonomy" id="1048519"/>
    <lineage>
        <taxon>Eukaryota</taxon>
        <taxon>Fungi</taxon>
        <taxon>Dikarya</taxon>
        <taxon>Ascomycota</taxon>
        <taxon>Pezizomycotina</taxon>
        <taxon>Dothideomycetes</taxon>
        <taxon>Dothideomycetes incertae sedis</taxon>
        <taxon>Trypetheliales</taxon>
        <taxon>Trypetheliaceae</taxon>
        <taxon>Viridothelium</taxon>
    </lineage>
</organism>
<evidence type="ECO:0000256" key="4">
    <source>
        <dbReference type="ARBA" id="ARBA00022989"/>
    </source>
</evidence>
<keyword evidence="4 7" id="KW-1133">Transmembrane helix</keyword>
<evidence type="ECO:0000256" key="2">
    <source>
        <dbReference type="ARBA" id="ARBA00022448"/>
    </source>
</evidence>
<dbReference type="Gene3D" id="1.20.1250.20">
    <property type="entry name" value="MFS general substrate transporter like domains"/>
    <property type="match status" value="1"/>
</dbReference>
<evidence type="ECO:0000313" key="10">
    <source>
        <dbReference type="Proteomes" id="UP000800092"/>
    </source>
</evidence>
<dbReference type="InterPro" id="IPR011701">
    <property type="entry name" value="MFS"/>
</dbReference>
<dbReference type="Proteomes" id="UP000800092">
    <property type="component" value="Unassembled WGS sequence"/>
</dbReference>
<dbReference type="PANTHER" id="PTHR23502:SF51">
    <property type="entry name" value="QUINIDINE RESISTANCE PROTEIN 1-RELATED"/>
    <property type="match status" value="1"/>
</dbReference>
<feature type="compositionally biased region" description="Basic and acidic residues" evidence="6">
    <location>
        <begin position="541"/>
        <end position="552"/>
    </location>
</feature>
<feature type="transmembrane region" description="Helical" evidence="7">
    <location>
        <begin position="331"/>
        <end position="352"/>
    </location>
</feature>
<name>A0A6A6HDA6_VIRVR</name>
<feature type="transmembrane region" description="Helical" evidence="7">
    <location>
        <begin position="131"/>
        <end position="154"/>
    </location>
</feature>
<dbReference type="Gene3D" id="1.20.1720.10">
    <property type="entry name" value="Multidrug resistance protein D"/>
    <property type="match status" value="1"/>
</dbReference>
<feature type="transmembrane region" description="Helical" evidence="7">
    <location>
        <begin position="41"/>
        <end position="61"/>
    </location>
</feature>
<feature type="compositionally biased region" description="Basic and acidic residues" evidence="6">
    <location>
        <begin position="516"/>
        <end position="529"/>
    </location>
</feature>
<evidence type="ECO:0000313" key="9">
    <source>
        <dbReference type="EMBL" id="KAF2236027.1"/>
    </source>
</evidence>
<dbReference type="GO" id="GO:0005886">
    <property type="term" value="C:plasma membrane"/>
    <property type="evidence" value="ECO:0007669"/>
    <property type="project" value="TreeGrafter"/>
</dbReference>
<keyword evidence="10" id="KW-1185">Reference proteome</keyword>
<evidence type="ECO:0000256" key="7">
    <source>
        <dbReference type="SAM" id="Phobius"/>
    </source>
</evidence>
<feature type="transmembrane region" description="Helical" evidence="7">
    <location>
        <begin position="108"/>
        <end position="125"/>
    </location>
</feature>
<evidence type="ECO:0000256" key="6">
    <source>
        <dbReference type="SAM" id="MobiDB-lite"/>
    </source>
</evidence>